<dbReference type="InterPro" id="IPR013783">
    <property type="entry name" value="Ig-like_fold"/>
</dbReference>
<accession>A0A3Q2CJA8</accession>
<evidence type="ECO:0000313" key="2">
    <source>
        <dbReference type="Ensembl" id="ENSCVAP00000005361.1"/>
    </source>
</evidence>
<dbReference type="GeneTree" id="ENSGT00610000086518"/>
<feature type="chain" id="PRO_5018740268" description="Ig-like domain-containing protein" evidence="1">
    <location>
        <begin position="25"/>
        <end position="253"/>
    </location>
</feature>
<proteinExistence type="predicted"/>
<dbReference type="STRING" id="28743.ENSCVAP00000005361"/>
<reference evidence="2" key="1">
    <citation type="submission" date="2025-08" db="UniProtKB">
        <authorList>
            <consortium name="Ensembl"/>
        </authorList>
    </citation>
    <scope>IDENTIFICATION</scope>
</reference>
<keyword evidence="1" id="KW-0732">Signal</keyword>
<name>A0A3Q2CJA8_CYPVA</name>
<feature type="signal peptide" evidence="1">
    <location>
        <begin position="1"/>
        <end position="24"/>
    </location>
</feature>
<dbReference type="InterPro" id="IPR036179">
    <property type="entry name" value="Ig-like_dom_sf"/>
</dbReference>
<dbReference type="SUPFAM" id="SSF48726">
    <property type="entry name" value="Immunoglobulin"/>
    <property type="match status" value="1"/>
</dbReference>
<sequence length="253" mass="28708">AERRIGWFQVIIAVLLLMVHLAAAQVQIKYFKTGDSLVLRPSVSSAITSITWKHEGYIAAEWIKDAVDLEYLGDLKGRLDLNLETGVLTVRNMTPADQGVFNVEMNNKVLPDAFKAQWIQNLDDHHVEVTATCGFRCGEEFNGAGPVQYFWKKGEAGPWEEGERMIAVENTEETRRFRTFTCKAVNPVSEKESKPVFDQAGLLDWGPVRDVSSWNGVLFCCWFPCIGPICSYFFNELIFFTGFRSIYFLLVCL</sequence>
<dbReference type="AlphaFoldDB" id="A0A3Q2CJA8"/>
<reference evidence="2" key="2">
    <citation type="submission" date="2025-09" db="UniProtKB">
        <authorList>
            <consortium name="Ensembl"/>
        </authorList>
    </citation>
    <scope>IDENTIFICATION</scope>
</reference>
<dbReference type="Proteomes" id="UP000265020">
    <property type="component" value="Unassembled WGS sequence"/>
</dbReference>
<organism evidence="2 3">
    <name type="scientific">Cyprinodon variegatus</name>
    <name type="common">Sheepshead minnow</name>
    <dbReference type="NCBI Taxonomy" id="28743"/>
    <lineage>
        <taxon>Eukaryota</taxon>
        <taxon>Metazoa</taxon>
        <taxon>Chordata</taxon>
        <taxon>Craniata</taxon>
        <taxon>Vertebrata</taxon>
        <taxon>Euteleostomi</taxon>
        <taxon>Actinopterygii</taxon>
        <taxon>Neopterygii</taxon>
        <taxon>Teleostei</taxon>
        <taxon>Neoteleostei</taxon>
        <taxon>Acanthomorphata</taxon>
        <taxon>Ovalentaria</taxon>
        <taxon>Atherinomorphae</taxon>
        <taxon>Cyprinodontiformes</taxon>
        <taxon>Cyprinodontidae</taxon>
        <taxon>Cyprinodon</taxon>
    </lineage>
</organism>
<evidence type="ECO:0000313" key="3">
    <source>
        <dbReference type="Proteomes" id="UP000265020"/>
    </source>
</evidence>
<dbReference type="Gene3D" id="2.60.40.10">
    <property type="entry name" value="Immunoglobulins"/>
    <property type="match status" value="1"/>
</dbReference>
<evidence type="ECO:0000256" key="1">
    <source>
        <dbReference type="SAM" id="SignalP"/>
    </source>
</evidence>
<dbReference type="Ensembl" id="ENSCVAT00000006811.1">
    <property type="protein sequence ID" value="ENSCVAP00000005361.1"/>
    <property type="gene ID" value="ENSCVAG00000006740.1"/>
</dbReference>
<keyword evidence="3" id="KW-1185">Reference proteome</keyword>
<protein>
    <recommendedName>
        <fullName evidence="4">Ig-like domain-containing protein</fullName>
    </recommendedName>
</protein>
<evidence type="ECO:0008006" key="4">
    <source>
        <dbReference type="Google" id="ProtNLM"/>
    </source>
</evidence>